<dbReference type="InParanoid" id="Q89BS1"/>
<evidence type="ECO:0000313" key="2">
    <source>
        <dbReference type="Proteomes" id="UP000002526"/>
    </source>
</evidence>
<sequence length="72" mass="8244">MTEKRVSSPEVVRVVVGEKPPATALALMWGVRGDEPEEIAARFRISVAEVEEAILQHGHNYPKRPKRRRRRV</sequence>
<reference evidence="2" key="1">
    <citation type="journal article" date="2002" name="DNA Res.">
        <title>Complete genomic sequence of nitrogen-fixing symbiotic bacterium Bradyrhizobium japonicum USDA110.</title>
        <authorList>
            <person name="Kaneko T."/>
            <person name="Nakamura Y."/>
            <person name="Sato S."/>
            <person name="Minamisawa K."/>
            <person name="Uchiumi T."/>
            <person name="Sasamoto S."/>
            <person name="Watanabe A."/>
            <person name="Idesawa K."/>
            <person name="Iriguchi M."/>
            <person name="Kawashima K."/>
            <person name="Kohara M."/>
            <person name="Matsumoto M."/>
            <person name="Shimpo S."/>
            <person name="Tsuruoka H."/>
            <person name="Wada T."/>
            <person name="Yamada M."/>
            <person name="Tabata S."/>
        </authorList>
    </citation>
    <scope>NUCLEOTIDE SEQUENCE [LARGE SCALE GENOMIC DNA]</scope>
    <source>
        <strain evidence="2">JCM 10833 / BCRC 13528 / IAM 13628 / NBRC 14792 / USDA 110</strain>
    </source>
</reference>
<keyword evidence="2" id="KW-1185">Reference proteome</keyword>
<dbReference type="KEGG" id="bja:bsl8077"/>
<dbReference type="Proteomes" id="UP000002526">
    <property type="component" value="Chromosome"/>
</dbReference>
<organism evidence="1 2">
    <name type="scientific">Bradyrhizobium diazoefficiens (strain JCM 10833 / BCRC 13528 / IAM 13628 / NBRC 14792 / USDA 110)</name>
    <dbReference type="NCBI Taxonomy" id="224911"/>
    <lineage>
        <taxon>Bacteria</taxon>
        <taxon>Pseudomonadati</taxon>
        <taxon>Pseudomonadota</taxon>
        <taxon>Alphaproteobacteria</taxon>
        <taxon>Hyphomicrobiales</taxon>
        <taxon>Nitrobacteraceae</taxon>
        <taxon>Bradyrhizobium</taxon>
    </lineage>
</organism>
<evidence type="ECO:0000313" key="1">
    <source>
        <dbReference type="EMBL" id="BAC53342.1"/>
    </source>
</evidence>
<accession>Q89BS1</accession>
<dbReference type="EnsemblBacteria" id="BAC53342">
    <property type="protein sequence ID" value="BAC53342"/>
    <property type="gene ID" value="BAC53342"/>
</dbReference>
<dbReference type="AlphaFoldDB" id="Q89BS1"/>
<name>Q89BS1_BRADU</name>
<dbReference type="OrthoDB" id="9974661at2"/>
<dbReference type="EMBL" id="BA000040">
    <property type="protein sequence ID" value="BAC53342.1"/>
    <property type="molecule type" value="Genomic_DNA"/>
</dbReference>
<proteinExistence type="predicted"/>
<protein>
    <submittedName>
        <fullName evidence="1">Bsl8077 protein</fullName>
    </submittedName>
</protein>
<gene>
    <name evidence="1" type="ordered locus">bsl8077</name>
</gene>
<dbReference type="HOGENOM" id="CLU_2714368_0_0_5"/>
<dbReference type="PATRIC" id="fig|224911.5.peg.8308"/>